<sequence length="1025" mass="124339">MYDYREYQVGNEGLEMCASNDSRIRAIWRTRNSWEKFKDRYKCHGPVTKIYAWYYTVNKQFSVYLAPRSQYFTRNDYGVKDGKPYICEEKLRPTSTEYTQEDLLMCNDSIINIKYDDEYKVQTDFSILYKYKVYDYTEYRVLNDIIKICNSTDKYVRNIWKVRNKWGKGQMHYYKSCSKSIGTDWFYLKYYTVNEQFTVYDASASQYFTRNSYGVEDGRPYICDEKFRPESTEYTQEDLLMCNDSIINIKYDNEYKVRTDFSILYKKKIYDYTEYRVLNDSIKICNSTENYVLNIWKVRNKWVKMTMHEKSCNKPIRTFWLYRKYYTVNKQLTVYDAPGSQYFTRNSYGLDDGRPYICDENFRPESTEYTQKDLLMCNNSIINIKYDDEYKVRNGFSILYMNNVYDYTEHRVLNDSIKICNSTENYVKNIWKVRNKWVKLTMHDKNCNKPIRTFWLHRKYYTVNKQFTVYLAPRSQYFTRNDYGVQDDNPYICREKFKPTSTEYTQDDLLMCNDSIINIKYDDEYKVRTDFSIFYKNKVYNYTEYRVLNDSIKICNSTENYVKDIWKVRNKWVKEKIHEKSCNKPIRTFWLYRKYYTVNKQFTVYDAPRSQYFTRNDYGVEDGKPYTCKEKVRPTPTKYTQEGILMCNDSMINMKNDEYKVWDNFSILYKNKVYDYTEYRVLNDGIKICNSTDNYLRNIWKVRNKWVKEKMHEKSCNKSKFFLIYRENYAVNEQFTVYLGDRGQYVTINDYGVKYGKPKICKEKLRPASTEYTQEGLLMCNDSIISIKYDDEYKIRTDFSILYKNKVYDYTEYRVLNDSIKICNSTNNYVGNIWKVRNKWVKEKMHEKSCNKSKFFLIYRENYAVNEQFTVYLGDRGQYVTINDYGVKDGKPKICKEKLRPASTEYTQEGLLMCNDSIISIKYDDEYKIRTDFSILYKNKVYDYTEYRVLNDSIKICNSTNNYVGNIWKVRNKWVKARMHEKSCNKPIRTFRLHRKYYTVNKQFTVYDAPSELRTQNDELRSRAD</sequence>
<name>A0A7D9JXN6_PARCT</name>
<gene>
    <name evidence="1" type="ORF">PACLA_8A029234</name>
</gene>
<feature type="non-terminal residue" evidence="1">
    <location>
        <position position="1025"/>
    </location>
</feature>
<accession>A0A7D9JXN6</accession>
<protein>
    <submittedName>
        <fullName evidence="1">Uncharacterized protein</fullName>
    </submittedName>
</protein>
<organism evidence="1 2">
    <name type="scientific">Paramuricea clavata</name>
    <name type="common">Red gorgonian</name>
    <name type="synonym">Violescent sea-whip</name>
    <dbReference type="NCBI Taxonomy" id="317549"/>
    <lineage>
        <taxon>Eukaryota</taxon>
        <taxon>Metazoa</taxon>
        <taxon>Cnidaria</taxon>
        <taxon>Anthozoa</taxon>
        <taxon>Octocorallia</taxon>
        <taxon>Malacalcyonacea</taxon>
        <taxon>Plexauridae</taxon>
        <taxon>Paramuricea</taxon>
    </lineage>
</organism>
<evidence type="ECO:0000313" key="1">
    <source>
        <dbReference type="EMBL" id="CAB4038200.1"/>
    </source>
</evidence>
<dbReference type="Proteomes" id="UP001152795">
    <property type="component" value="Unassembled WGS sequence"/>
</dbReference>
<dbReference type="EMBL" id="CACRXK020023926">
    <property type="protein sequence ID" value="CAB4038200.1"/>
    <property type="molecule type" value="Genomic_DNA"/>
</dbReference>
<proteinExistence type="predicted"/>
<dbReference type="AlphaFoldDB" id="A0A7D9JXN6"/>
<reference evidence="1" key="1">
    <citation type="submission" date="2020-04" db="EMBL/GenBank/DDBJ databases">
        <authorList>
            <person name="Alioto T."/>
            <person name="Alioto T."/>
            <person name="Gomez Garrido J."/>
        </authorList>
    </citation>
    <scope>NUCLEOTIDE SEQUENCE</scope>
    <source>
        <strain evidence="1">A484AB</strain>
    </source>
</reference>
<evidence type="ECO:0000313" key="2">
    <source>
        <dbReference type="Proteomes" id="UP001152795"/>
    </source>
</evidence>
<comment type="caution">
    <text evidence="1">The sequence shown here is derived from an EMBL/GenBank/DDBJ whole genome shotgun (WGS) entry which is preliminary data.</text>
</comment>
<keyword evidence="2" id="KW-1185">Reference proteome</keyword>